<evidence type="ECO:0000313" key="3">
    <source>
        <dbReference type="Proteomes" id="UP001162483"/>
    </source>
</evidence>
<keyword evidence="3" id="KW-1185">Reference proteome</keyword>
<evidence type="ECO:0000256" key="1">
    <source>
        <dbReference type="SAM" id="MobiDB-lite"/>
    </source>
</evidence>
<comment type="caution">
    <text evidence="2">The sequence shown here is derived from an EMBL/GenBank/DDBJ whole genome shotgun (WGS) entry which is preliminary data.</text>
</comment>
<protein>
    <submittedName>
        <fullName evidence="2">Uncharacterized protein</fullName>
    </submittedName>
</protein>
<dbReference type="EMBL" id="CATNWA010000179">
    <property type="protein sequence ID" value="CAI9534118.1"/>
    <property type="molecule type" value="Genomic_DNA"/>
</dbReference>
<accession>A0ABN9AEQ6</accession>
<gene>
    <name evidence="2" type="ORF">SPARVUS_LOCUS527685</name>
</gene>
<dbReference type="Proteomes" id="UP001162483">
    <property type="component" value="Unassembled WGS sequence"/>
</dbReference>
<organism evidence="2 3">
    <name type="scientific">Staurois parvus</name>
    <dbReference type="NCBI Taxonomy" id="386267"/>
    <lineage>
        <taxon>Eukaryota</taxon>
        <taxon>Metazoa</taxon>
        <taxon>Chordata</taxon>
        <taxon>Craniata</taxon>
        <taxon>Vertebrata</taxon>
        <taxon>Euteleostomi</taxon>
        <taxon>Amphibia</taxon>
        <taxon>Batrachia</taxon>
        <taxon>Anura</taxon>
        <taxon>Neobatrachia</taxon>
        <taxon>Ranoidea</taxon>
        <taxon>Ranidae</taxon>
        <taxon>Staurois</taxon>
    </lineage>
</organism>
<feature type="compositionally biased region" description="Low complexity" evidence="1">
    <location>
        <begin position="30"/>
        <end position="51"/>
    </location>
</feature>
<feature type="region of interest" description="Disordered" evidence="1">
    <location>
        <begin position="1"/>
        <end position="58"/>
    </location>
</feature>
<evidence type="ECO:0000313" key="2">
    <source>
        <dbReference type="EMBL" id="CAI9534118.1"/>
    </source>
</evidence>
<sequence>MSSGLRWWVPPGPRTRAECSAWRSPCRSATRSSRPGCTSSPPSTTRTSTRPDASAWTS</sequence>
<reference evidence="2" key="1">
    <citation type="submission" date="2023-05" db="EMBL/GenBank/DDBJ databases">
        <authorList>
            <person name="Stuckert A."/>
        </authorList>
    </citation>
    <scope>NUCLEOTIDE SEQUENCE</scope>
</reference>
<name>A0ABN9AEQ6_9NEOB</name>
<proteinExistence type="predicted"/>